<dbReference type="RefSeq" id="WP_213411291.1">
    <property type="nucleotide sequence ID" value="NZ_BOVK01000016.1"/>
</dbReference>
<feature type="region of interest" description="Disordered" evidence="1">
    <location>
        <begin position="347"/>
        <end position="383"/>
    </location>
</feature>
<keyword evidence="3" id="KW-1185">Reference proteome</keyword>
<evidence type="ECO:0000256" key="1">
    <source>
        <dbReference type="SAM" id="MobiDB-lite"/>
    </source>
</evidence>
<evidence type="ECO:0008006" key="4">
    <source>
        <dbReference type="Google" id="ProtNLM"/>
    </source>
</evidence>
<proteinExistence type="predicted"/>
<protein>
    <recommendedName>
        <fullName evidence="4">Flagellar hook-length control protein FliK</fullName>
    </recommendedName>
</protein>
<feature type="compositionally biased region" description="Low complexity" evidence="1">
    <location>
        <begin position="374"/>
        <end position="383"/>
    </location>
</feature>
<organism evidence="2 3">
    <name type="scientific">Xylanibacillus composti</name>
    <dbReference type="NCBI Taxonomy" id="1572762"/>
    <lineage>
        <taxon>Bacteria</taxon>
        <taxon>Bacillati</taxon>
        <taxon>Bacillota</taxon>
        <taxon>Bacilli</taxon>
        <taxon>Bacillales</taxon>
        <taxon>Paenibacillaceae</taxon>
        <taxon>Xylanibacillus</taxon>
    </lineage>
</organism>
<evidence type="ECO:0000313" key="3">
    <source>
        <dbReference type="Proteomes" id="UP000677918"/>
    </source>
</evidence>
<name>A0A8J4H2Y1_9BACL</name>
<accession>A0A8J4H2Y1</accession>
<sequence>MQISQLMRSVMGETRPAEGKALELKAGQVVRGMVMQWLSNQDALVQIEGVQVKARLAAALEKGQTALLQVLAESKDGALALKLLTALQGSGAASLDDMLAKLGMKPNDALREMAFALRQAGLDVTKETMQAMRGLLDAAPAQASRTEWLQTGALALAKGLPLEPQPLAALSRAVFGPPVGQTLAGLAEAVRLELAKPQAGMSQQTSALLQELSGRLQTLLQSAAAFTGGRQAPLQAPTGSAAAVQQTAGSPAATIAAGTGGIVQPQPAEGVGVQAAAGRHAAASAPLPAAAPGPAGSGGNASPQLPTGGQAAEQAAWRAAAGQAGAESAARVAAGASPAAAPEQQAAAARSAVLEGAARTTTPAMDSAANAERPQPIQSAATAPAQAPAADQSWLPRMLKLFGFDHENQALRLIQTAAQNGPDMQAAQMLLPEGADGGRANELASLKSVLLLLSAADDLPLTLREPVQQLLQQVTGQQLLLTPDRSGSFAHVTLFVPFHDKDGQQTAAIHIQSRKSRKGGIDADNCRLWFDLRMAALGPTLVDVQVTDKRVNVGLFNDHPALSELAERGREVLAAALAGAGFQLLSFSQSPYPNAQGGSGTDSTALEHDQAQQLLERNKPYKGVDYRV</sequence>
<evidence type="ECO:0000313" key="2">
    <source>
        <dbReference type="EMBL" id="GIQ68665.1"/>
    </source>
</evidence>
<dbReference type="AlphaFoldDB" id="A0A8J4H2Y1"/>
<reference evidence="2" key="1">
    <citation type="submission" date="2021-04" db="EMBL/GenBank/DDBJ databases">
        <title>Draft genome sequence of Xylanibacillus composti strain K13.</title>
        <authorList>
            <person name="Uke A."/>
            <person name="Chhe C."/>
            <person name="Baramee S."/>
            <person name="Kosugi A."/>
        </authorList>
    </citation>
    <scope>NUCLEOTIDE SEQUENCE</scope>
    <source>
        <strain evidence="2">K13</strain>
    </source>
</reference>
<gene>
    <name evidence="2" type="ORF">XYCOK13_14890</name>
</gene>
<feature type="region of interest" description="Disordered" evidence="1">
    <location>
        <begin position="284"/>
        <end position="322"/>
    </location>
</feature>
<dbReference type="Proteomes" id="UP000677918">
    <property type="component" value="Unassembled WGS sequence"/>
</dbReference>
<comment type="caution">
    <text evidence="2">The sequence shown here is derived from an EMBL/GenBank/DDBJ whole genome shotgun (WGS) entry which is preliminary data.</text>
</comment>
<dbReference type="EMBL" id="BOVK01000016">
    <property type="protein sequence ID" value="GIQ68665.1"/>
    <property type="molecule type" value="Genomic_DNA"/>
</dbReference>